<dbReference type="InterPro" id="IPR050508">
    <property type="entry name" value="Methyltransf_Superfamily"/>
</dbReference>
<dbReference type="RefSeq" id="WP_369153694.1">
    <property type="nucleotide sequence ID" value="NZ_CP163434.1"/>
</dbReference>
<dbReference type="PANTHER" id="PTHR42912:SF93">
    <property type="entry name" value="N6-ADENOSINE-METHYLTRANSFERASE TMT1A"/>
    <property type="match status" value="1"/>
</dbReference>
<dbReference type="EMBL" id="CP163434">
    <property type="protein sequence ID" value="XDQ23160.1"/>
    <property type="molecule type" value="Genomic_DNA"/>
</dbReference>
<dbReference type="InterPro" id="IPR029063">
    <property type="entry name" value="SAM-dependent_MTases_sf"/>
</dbReference>
<feature type="domain" description="Methyltransferase type 11" evidence="2">
    <location>
        <begin position="80"/>
        <end position="180"/>
    </location>
</feature>
<proteinExistence type="predicted"/>
<name>A0AB39NWS9_9ACTN</name>
<dbReference type="CDD" id="cd02440">
    <property type="entry name" value="AdoMet_MTases"/>
    <property type="match status" value="1"/>
</dbReference>
<evidence type="ECO:0000313" key="3">
    <source>
        <dbReference type="EMBL" id="XDQ23160.1"/>
    </source>
</evidence>
<dbReference type="AlphaFoldDB" id="A0AB39NWS9"/>
<dbReference type="GO" id="GO:0008757">
    <property type="term" value="F:S-adenosylmethionine-dependent methyltransferase activity"/>
    <property type="evidence" value="ECO:0007669"/>
    <property type="project" value="InterPro"/>
</dbReference>
<geneLocation type="plasmid" evidence="3">
    <name>unnamed1</name>
</geneLocation>
<evidence type="ECO:0000256" key="1">
    <source>
        <dbReference type="SAM" id="MobiDB-lite"/>
    </source>
</evidence>
<accession>A0AB39NWS9</accession>
<dbReference type="SUPFAM" id="SSF53335">
    <property type="entry name" value="S-adenosyl-L-methionine-dependent methyltransferases"/>
    <property type="match status" value="1"/>
</dbReference>
<feature type="compositionally biased region" description="Basic and acidic residues" evidence="1">
    <location>
        <begin position="275"/>
        <end position="287"/>
    </location>
</feature>
<reference evidence="3" key="1">
    <citation type="submission" date="2024-07" db="EMBL/GenBank/DDBJ databases">
        <authorList>
            <person name="Yu S.T."/>
        </authorList>
    </citation>
    <scope>NUCLEOTIDE SEQUENCE</scope>
    <source>
        <strain evidence="3">R17</strain>
        <plasmid evidence="3">unnamed1</plasmid>
    </source>
</reference>
<feature type="region of interest" description="Disordered" evidence="1">
    <location>
        <begin position="264"/>
        <end position="298"/>
    </location>
</feature>
<dbReference type="Pfam" id="PF08241">
    <property type="entry name" value="Methyltransf_11"/>
    <property type="match status" value="1"/>
</dbReference>
<organism evidence="3">
    <name type="scientific">Streptomyces sp. R17</name>
    <dbReference type="NCBI Taxonomy" id="3238626"/>
    <lineage>
        <taxon>Bacteria</taxon>
        <taxon>Bacillati</taxon>
        <taxon>Actinomycetota</taxon>
        <taxon>Actinomycetes</taxon>
        <taxon>Kitasatosporales</taxon>
        <taxon>Streptomycetaceae</taxon>
        <taxon>Streptomyces</taxon>
    </lineage>
</organism>
<dbReference type="GO" id="GO:0032259">
    <property type="term" value="P:methylation"/>
    <property type="evidence" value="ECO:0007669"/>
    <property type="project" value="UniProtKB-KW"/>
</dbReference>
<protein>
    <submittedName>
        <fullName evidence="3">Class I SAM-dependent methyltransferase</fullName>
        <ecNumber evidence="3">2.1.1.-</ecNumber>
    </submittedName>
</protein>
<dbReference type="PANTHER" id="PTHR42912">
    <property type="entry name" value="METHYLTRANSFERASE"/>
    <property type="match status" value="1"/>
</dbReference>
<sequence length="298" mass="32100">MNPTTTGPAPEPLTPAQEGRSAWYDAFHAARGRSSVVAGLYAQAMGEDYPVEVAASSSCDWPLLGLLTARLRLRPGQLLVDAGCGAGGIGLWLARALAVRLTAFDLSPIAIAQATARRAHFLEPHADRAVFRVGELERTGLPDGCAHGIVCVDALGGATDRGAAVRELGRILAPGGRLVVTRALRRGAQPAWHEQADAAGLSLEHLDERPDEPAMWERLYQLWIAHADQLRRELGASPAENMLREAHRMLPKVRGRRAVVLTLRRPPSATSAQRAADRMTAPDRHPSDMPAISEETPQ</sequence>
<keyword evidence="3" id="KW-0489">Methyltransferase</keyword>
<evidence type="ECO:0000259" key="2">
    <source>
        <dbReference type="Pfam" id="PF08241"/>
    </source>
</evidence>
<dbReference type="EC" id="2.1.1.-" evidence="3"/>
<dbReference type="Gene3D" id="3.40.50.150">
    <property type="entry name" value="Vaccinia Virus protein VP39"/>
    <property type="match status" value="1"/>
</dbReference>
<dbReference type="InterPro" id="IPR013216">
    <property type="entry name" value="Methyltransf_11"/>
</dbReference>
<keyword evidence="3" id="KW-0808">Transferase</keyword>
<gene>
    <name evidence="3" type="ORF">AB5J48_34020</name>
</gene>
<keyword evidence="3" id="KW-0614">Plasmid</keyword>